<sequence length="204" mass="22506">MTKNIKFIGFFLLLFLGVWSCNSSEDFFNTPEIKTEDYVQLFVGNNKSLALSGGNEAFEVNSENPLVAKSSFANGKLKIDALAIGETNVVIKSGTKQKKVRVLVKKSPEIGIFSEDKTIVTFVYSLQTDNELWLMNATRPADAKKLFIADWDCEVKAGETTIINIKKSDFPELSLGEISASVDFVTENKAGLKIGNVTLILPRN</sequence>
<reference evidence="1 2" key="1">
    <citation type="submission" date="2019-01" db="EMBL/GenBank/DDBJ databases">
        <title>Whole Genome of Ornithobacterium rhinotracheale FARPER-174b.</title>
        <authorList>
            <person name="Tataje-Lavanda L.A."/>
            <person name="Montalvan A."/>
            <person name="Montesinos R."/>
            <person name="Zimic M."/>
            <person name="Fernandez-Sanchez M."/>
            <person name="Fernandez-Diaz M."/>
        </authorList>
    </citation>
    <scope>NUCLEOTIDE SEQUENCE [LARGE SCALE GENOMIC DNA]</scope>
    <source>
        <strain evidence="1 2">FARPER-174b</strain>
    </source>
</reference>
<dbReference type="OrthoDB" id="1451613at2"/>
<dbReference type="Proteomes" id="UP000287701">
    <property type="component" value="Chromosome"/>
</dbReference>
<evidence type="ECO:0000313" key="1">
    <source>
        <dbReference type="EMBL" id="QAR31496.1"/>
    </source>
</evidence>
<accession>A0A410JTI2</accession>
<proteinExistence type="predicted"/>
<evidence type="ECO:0000313" key="2">
    <source>
        <dbReference type="Proteomes" id="UP000287701"/>
    </source>
</evidence>
<gene>
    <name evidence="1" type="ORF">EQP59_09155</name>
</gene>
<dbReference type="RefSeq" id="WP_128501913.1">
    <property type="nucleotide sequence ID" value="NZ_CP035107.1"/>
</dbReference>
<protein>
    <recommendedName>
        <fullName evidence="3">BIG2 domain-containing protein</fullName>
    </recommendedName>
</protein>
<organism evidence="1 2">
    <name type="scientific">Ornithobacterium rhinotracheale</name>
    <dbReference type="NCBI Taxonomy" id="28251"/>
    <lineage>
        <taxon>Bacteria</taxon>
        <taxon>Pseudomonadati</taxon>
        <taxon>Bacteroidota</taxon>
        <taxon>Flavobacteriia</taxon>
        <taxon>Flavobacteriales</taxon>
        <taxon>Weeksellaceae</taxon>
        <taxon>Ornithobacterium</taxon>
    </lineage>
</organism>
<name>A0A410JTI2_ORNRH</name>
<evidence type="ECO:0008006" key="3">
    <source>
        <dbReference type="Google" id="ProtNLM"/>
    </source>
</evidence>
<dbReference type="AlphaFoldDB" id="A0A410JTI2"/>
<dbReference type="EMBL" id="CP035107">
    <property type="protein sequence ID" value="QAR31496.1"/>
    <property type="molecule type" value="Genomic_DNA"/>
</dbReference>